<organism evidence="3 4">
    <name type="scientific">Halopenitus salinus</name>
    <dbReference type="NCBI Taxonomy" id="1198295"/>
    <lineage>
        <taxon>Archaea</taxon>
        <taxon>Methanobacteriati</taxon>
        <taxon>Methanobacteriota</taxon>
        <taxon>Stenosarchaea group</taxon>
        <taxon>Halobacteria</taxon>
        <taxon>Halobacteriales</taxon>
        <taxon>Haloferacaceae</taxon>
        <taxon>Halopenitus</taxon>
    </lineage>
</organism>
<evidence type="ECO:0000259" key="2">
    <source>
        <dbReference type="Pfam" id="PF26239"/>
    </source>
</evidence>
<name>A0ABD5US38_9EURY</name>
<sequence length="204" mass="22301">MSEDRPNASLPETPRERRAFALGSVPIPRGELRRSRVVSDLEEPLETALSARLTGYLVLVPQETLLLDGDVRTVLTLEDGVPVLAYTPASDRGGADALADVAVSGPYRIEVYELAADALDTLHEEESFRVPPGMPAEELADAPALAERTRERAPADRRTEDDPSSDHGALESFLADDERIEAIREQAREEAADRAAEWGFDVEP</sequence>
<feature type="compositionally biased region" description="Basic and acidic residues" evidence="1">
    <location>
        <begin position="176"/>
        <end position="196"/>
    </location>
</feature>
<accession>A0ABD5US38</accession>
<gene>
    <name evidence="3" type="ORF">ACFQE9_06175</name>
</gene>
<evidence type="ECO:0000313" key="3">
    <source>
        <dbReference type="EMBL" id="MFC6892195.1"/>
    </source>
</evidence>
<feature type="domain" description="DUF8054" evidence="2">
    <location>
        <begin position="27"/>
        <end position="200"/>
    </location>
</feature>
<reference evidence="3 4" key="1">
    <citation type="journal article" date="2019" name="Int. J. Syst. Evol. Microbiol.">
        <title>The Global Catalogue of Microorganisms (GCM) 10K type strain sequencing project: providing services to taxonomists for standard genome sequencing and annotation.</title>
        <authorList>
            <consortium name="The Broad Institute Genomics Platform"/>
            <consortium name="The Broad Institute Genome Sequencing Center for Infectious Disease"/>
            <person name="Wu L."/>
            <person name="Ma J."/>
        </authorList>
    </citation>
    <scope>NUCLEOTIDE SEQUENCE [LARGE SCALE GENOMIC DNA]</scope>
    <source>
        <strain evidence="3 4">SKJ47</strain>
    </source>
</reference>
<feature type="region of interest" description="Disordered" evidence="1">
    <location>
        <begin position="1"/>
        <end position="21"/>
    </location>
</feature>
<evidence type="ECO:0000256" key="1">
    <source>
        <dbReference type="SAM" id="MobiDB-lite"/>
    </source>
</evidence>
<protein>
    <recommendedName>
        <fullName evidence="2">DUF8054 domain-containing protein</fullName>
    </recommendedName>
</protein>
<dbReference type="Proteomes" id="UP001596296">
    <property type="component" value="Unassembled WGS sequence"/>
</dbReference>
<feature type="region of interest" description="Disordered" evidence="1">
    <location>
        <begin position="126"/>
        <end position="204"/>
    </location>
</feature>
<dbReference type="RefSeq" id="WP_379741920.1">
    <property type="nucleotide sequence ID" value="NZ_JBHSVN010000001.1"/>
</dbReference>
<dbReference type="InterPro" id="IPR058367">
    <property type="entry name" value="DUF8054"/>
</dbReference>
<feature type="compositionally biased region" description="Basic and acidic residues" evidence="1">
    <location>
        <begin position="147"/>
        <end position="169"/>
    </location>
</feature>
<feature type="compositionally biased region" description="Low complexity" evidence="1">
    <location>
        <begin position="135"/>
        <end position="146"/>
    </location>
</feature>
<evidence type="ECO:0000313" key="4">
    <source>
        <dbReference type="Proteomes" id="UP001596296"/>
    </source>
</evidence>
<proteinExistence type="predicted"/>
<dbReference type="AlphaFoldDB" id="A0ABD5US38"/>
<comment type="caution">
    <text evidence="3">The sequence shown here is derived from an EMBL/GenBank/DDBJ whole genome shotgun (WGS) entry which is preliminary data.</text>
</comment>
<dbReference type="Pfam" id="PF26239">
    <property type="entry name" value="DUF8054"/>
    <property type="match status" value="1"/>
</dbReference>
<keyword evidence="4" id="KW-1185">Reference proteome</keyword>
<dbReference type="EMBL" id="JBHSXL010000006">
    <property type="protein sequence ID" value="MFC6892195.1"/>
    <property type="molecule type" value="Genomic_DNA"/>
</dbReference>